<evidence type="ECO:0000256" key="2">
    <source>
        <dbReference type="SAM" id="SignalP"/>
    </source>
</evidence>
<feature type="signal peptide" evidence="2">
    <location>
        <begin position="1"/>
        <end position="20"/>
    </location>
</feature>
<gene>
    <name evidence="3" type="ORF">X975_25728</name>
</gene>
<feature type="compositionally biased region" description="Low complexity" evidence="1">
    <location>
        <begin position="83"/>
        <end position="100"/>
    </location>
</feature>
<feature type="region of interest" description="Disordered" evidence="1">
    <location>
        <begin position="79"/>
        <end position="100"/>
    </location>
</feature>
<evidence type="ECO:0000313" key="4">
    <source>
        <dbReference type="Proteomes" id="UP000054359"/>
    </source>
</evidence>
<keyword evidence="2" id="KW-0732">Signal</keyword>
<dbReference type="Proteomes" id="UP000054359">
    <property type="component" value="Unassembled WGS sequence"/>
</dbReference>
<dbReference type="OrthoDB" id="6415680at2759"/>
<feature type="chain" id="PRO_5001829803" evidence="2">
    <location>
        <begin position="21"/>
        <end position="100"/>
    </location>
</feature>
<sequence length="100" mass="11448">MNSFYLTCFIVVLGIAMVSCQQECGRRTCNENECCIQMGMFNRCRPYQKENRLCGMRLLCDCEQGLECVNQGRLSRCKRPSTTEETTTETTVPTEVTPEE</sequence>
<name>A0A087TNF4_STEMI</name>
<keyword evidence="4" id="KW-1185">Reference proteome</keyword>
<proteinExistence type="predicted"/>
<dbReference type="EMBL" id="KK116039">
    <property type="protein sequence ID" value="KFM66643.1"/>
    <property type="molecule type" value="Genomic_DNA"/>
</dbReference>
<feature type="non-terminal residue" evidence="3">
    <location>
        <position position="100"/>
    </location>
</feature>
<evidence type="ECO:0000256" key="1">
    <source>
        <dbReference type="SAM" id="MobiDB-lite"/>
    </source>
</evidence>
<evidence type="ECO:0000313" key="3">
    <source>
        <dbReference type="EMBL" id="KFM66643.1"/>
    </source>
</evidence>
<organism evidence="3 4">
    <name type="scientific">Stegodyphus mimosarum</name>
    <name type="common">African social velvet spider</name>
    <dbReference type="NCBI Taxonomy" id="407821"/>
    <lineage>
        <taxon>Eukaryota</taxon>
        <taxon>Metazoa</taxon>
        <taxon>Ecdysozoa</taxon>
        <taxon>Arthropoda</taxon>
        <taxon>Chelicerata</taxon>
        <taxon>Arachnida</taxon>
        <taxon>Araneae</taxon>
        <taxon>Araneomorphae</taxon>
        <taxon>Entelegynae</taxon>
        <taxon>Eresoidea</taxon>
        <taxon>Eresidae</taxon>
        <taxon>Stegodyphus</taxon>
    </lineage>
</organism>
<protein>
    <submittedName>
        <fullName evidence="3">Uncharacterized protein</fullName>
    </submittedName>
</protein>
<accession>A0A087TNF4</accession>
<dbReference type="AlphaFoldDB" id="A0A087TNF4"/>
<reference evidence="3 4" key="1">
    <citation type="submission" date="2013-11" db="EMBL/GenBank/DDBJ databases">
        <title>Genome sequencing of Stegodyphus mimosarum.</title>
        <authorList>
            <person name="Bechsgaard J."/>
        </authorList>
    </citation>
    <scope>NUCLEOTIDE SEQUENCE [LARGE SCALE GENOMIC DNA]</scope>
</reference>